<dbReference type="InterPro" id="IPR019935">
    <property type="entry name" value="CHP03546"/>
</dbReference>
<keyword evidence="1" id="KW-0472">Membrane</keyword>
<comment type="caution">
    <text evidence="3">The sequence shown here is derived from an EMBL/GenBank/DDBJ whole genome shotgun (WGS) entry which is preliminary data.</text>
</comment>
<evidence type="ECO:0000256" key="1">
    <source>
        <dbReference type="SAM" id="Phobius"/>
    </source>
</evidence>
<feature type="transmembrane region" description="Helical" evidence="1">
    <location>
        <begin position="20"/>
        <end position="36"/>
    </location>
</feature>
<feature type="transmembrane region" description="Helical" evidence="1">
    <location>
        <begin position="112"/>
        <end position="133"/>
    </location>
</feature>
<dbReference type="Pfam" id="PF09835">
    <property type="entry name" value="DUF2062"/>
    <property type="match status" value="1"/>
</dbReference>
<proteinExistence type="predicted"/>
<keyword evidence="4" id="KW-1185">Reference proteome</keyword>
<gene>
    <name evidence="3" type="ORF">OE749_07945</name>
</gene>
<dbReference type="EMBL" id="JAOWKX010000003">
    <property type="protein sequence ID" value="MCV2884624.1"/>
    <property type="molecule type" value="Genomic_DNA"/>
</dbReference>
<protein>
    <submittedName>
        <fullName evidence="3">TIGR03546 family protein</fullName>
    </submittedName>
</protein>
<feature type="domain" description="DUF2062" evidence="2">
    <location>
        <begin position="8"/>
        <end position="139"/>
    </location>
</feature>
<name>A0ABT3A7G3_9ALTE</name>
<accession>A0ABT3A7G3</accession>
<dbReference type="NCBIfam" id="TIGR03546">
    <property type="entry name" value="TIGR03546 family protein"/>
    <property type="match status" value="1"/>
</dbReference>
<evidence type="ECO:0000313" key="4">
    <source>
        <dbReference type="Proteomes" id="UP001652504"/>
    </source>
</evidence>
<feature type="transmembrane region" description="Helical" evidence="1">
    <location>
        <begin position="48"/>
        <end position="71"/>
    </location>
</feature>
<reference evidence="3 4" key="1">
    <citation type="submission" date="2022-10" db="EMBL/GenBank/DDBJ databases">
        <title>Aestuariibacter sp. AA17 isolated from Montipora capitata coral fragment.</title>
        <authorList>
            <person name="Emsley S.A."/>
            <person name="Pfannmuller K.M."/>
            <person name="Loughran R.M."/>
            <person name="Shlafstein M."/>
            <person name="Papke E."/>
            <person name="Saw J.H."/>
            <person name="Ushijima B."/>
            <person name="Videau P."/>
        </authorList>
    </citation>
    <scope>NUCLEOTIDE SEQUENCE [LARGE SCALE GENOMIC DNA]</scope>
    <source>
        <strain evidence="3 4">AA17</strain>
    </source>
</reference>
<dbReference type="RefSeq" id="WP_263711902.1">
    <property type="nucleotide sequence ID" value="NZ_JAOWKX010000003.1"/>
</dbReference>
<sequence>MYWLAKFFKILHSASSPWQIAFAIALGMILGLTPLLRLHNLVVVLCILFFRVNLTAALVSWGAFTLIAYLFDPLMIAVGEALLTAPSLHSVWQSAYNSSIGVLSQFNHTLTLGSLVVAMVLFPIVVITSKILVVKYRERVMEWIKTLKIVEFIKGTRIYSLYEKMES</sequence>
<dbReference type="Proteomes" id="UP001652504">
    <property type="component" value="Unassembled WGS sequence"/>
</dbReference>
<evidence type="ECO:0000259" key="2">
    <source>
        <dbReference type="Pfam" id="PF09835"/>
    </source>
</evidence>
<keyword evidence="1" id="KW-0812">Transmembrane</keyword>
<evidence type="ECO:0000313" key="3">
    <source>
        <dbReference type="EMBL" id="MCV2884624.1"/>
    </source>
</evidence>
<dbReference type="InterPro" id="IPR018639">
    <property type="entry name" value="DUF2062"/>
</dbReference>
<keyword evidence="1" id="KW-1133">Transmembrane helix</keyword>
<organism evidence="3 4">
    <name type="scientific">Fluctibacter corallii</name>
    <dbReference type="NCBI Taxonomy" id="2984329"/>
    <lineage>
        <taxon>Bacteria</taxon>
        <taxon>Pseudomonadati</taxon>
        <taxon>Pseudomonadota</taxon>
        <taxon>Gammaproteobacteria</taxon>
        <taxon>Alteromonadales</taxon>
        <taxon>Alteromonadaceae</taxon>
        <taxon>Fluctibacter</taxon>
    </lineage>
</organism>